<dbReference type="GO" id="GO:0016740">
    <property type="term" value="F:transferase activity"/>
    <property type="evidence" value="ECO:0007669"/>
    <property type="project" value="UniProtKB-KW"/>
</dbReference>
<gene>
    <name evidence="3" type="ORF">PLEOSDRAFT_163375</name>
</gene>
<evidence type="ECO:0000259" key="2">
    <source>
        <dbReference type="Pfam" id="PF22664"/>
    </source>
</evidence>
<dbReference type="EMBL" id="KL198014">
    <property type="protein sequence ID" value="KDQ22473.1"/>
    <property type="molecule type" value="Genomic_DNA"/>
</dbReference>
<protein>
    <recommendedName>
        <fullName evidence="2">Trichothecene 3-O-acetyltransferase-like N-terminal domain-containing protein</fullName>
    </recommendedName>
</protein>
<dbReference type="Gene3D" id="3.30.559.10">
    <property type="entry name" value="Chloramphenicol acetyltransferase-like domain"/>
    <property type="match status" value="2"/>
</dbReference>
<dbReference type="AlphaFoldDB" id="A0A067N385"/>
<dbReference type="InParanoid" id="A0A067N385"/>
<dbReference type="Proteomes" id="UP000027073">
    <property type="component" value="Unassembled WGS sequence"/>
</dbReference>
<dbReference type="InterPro" id="IPR023213">
    <property type="entry name" value="CAT-like_dom_sf"/>
</dbReference>
<keyword evidence="1" id="KW-0808">Transferase</keyword>
<sequence>MRPSSRRAIATPGRQASYKYWNRATFIEGGLIFTFVAQHATMDFIGQGHFIRLFDKAAKKKFTVEELTAGNVARHEIAPLLDDPYEPGAEVARQIIAARPTPDTASTIILGSLRVRIHRARGSQIPRHESPQTTNDALTPFVWRSSALARLLRLSPTTTLTFGRAIDPRSYLDLPPPPAPASCRI</sequence>
<organism evidence="3 4">
    <name type="scientific">Pleurotus ostreatus (strain PC15)</name>
    <name type="common">Oyster mushroom</name>
    <dbReference type="NCBI Taxonomy" id="1137138"/>
    <lineage>
        <taxon>Eukaryota</taxon>
        <taxon>Fungi</taxon>
        <taxon>Dikarya</taxon>
        <taxon>Basidiomycota</taxon>
        <taxon>Agaricomycotina</taxon>
        <taxon>Agaricomycetes</taxon>
        <taxon>Agaricomycetidae</taxon>
        <taxon>Agaricales</taxon>
        <taxon>Pleurotineae</taxon>
        <taxon>Pleurotaceae</taxon>
        <taxon>Pleurotus</taxon>
    </lineage>
</organism>
<dbReference type="STRING" id="1137138.A0A067N385"/>
<feature type="domain" description="Trichothecene 3-O-acetyltransferase-like N-terminal" evidence="2">
    <location>
        <begin position="23"/>
        <end position="57"/>
    </location>
</feature>
<evidence type="ECO:0000256" key="1">
    <source>
        <dbReference type="ARBA" id="ARBA00022679"/>
    </source>
</evidence>
<dbReference type="OrthoDB" id="1862401at2759"/>
<dbReference type="InterPro" id="IPR054710">
    <property type="entry name" value="Tri101-like_N"/>
</dbReference>
<name>A0A067N385_PLEO1</name>
<dbReference type="HOGENOM" id="CLU_1461904_0_0_1"/>
<dbReference type="SMR" id="A0A067N385"/>
<evidence type="ECO:0000313" key="4">
    <source>
        <dbReference type="Proteomes" id="UP000027073"/>
    </source>
</evidence>
<reference evidence="4" key="1">
    <citation type="journal article" date="2014" name="Proc. Natl. Acad. Sci. U.S.A.">
        <title>Extensive sampling of basidiomycete genomes demonstrates inadequacy of the white-rot/brown-rot paradigm for wood decay fungi.</title>
        <authorList>
            <person name="Riley R."/>
            <person name="Salamov A.A."/>
            <person name="Brown D.W."/>
            <person name="Nagy L.G."/>
            <person name="Floudas D."/>
            <person name="Held B.W."/>
            <person name="Levasseur A."/>
            <person name="Lombard V."/>
            <person name="Morin E."/>
            <person name="Otillar R."/>
            <person name="Lindquist E.A."/>
            <person name="Sun H."/>
            <person name="LaButti K.M."/>
            <person name="Schmutz J."/>
            <person name="Jabbour D."/>
            <person name="Luo H."/>
            <person name="Baker S.E."/>
            <person name="Pisabarro A.G."/>
            <person name="Walton J.D."/>
            <person name="Blanchette R.A."/>
            <person name="Henrissat B."/>
            <person name="Martin F."/>
            <person name="Cullen D."/>
            <person name="Hibbett D.S."/>
            <person name="Grigoriev I.V."/>
        </authorList>
    </citation>
    <scope>NUCLEOTIDE SEQUENCE [LARGE SCALE GENOMIC DNA]</scope>
    <source>
        <strain evidence="4">PC15</strain>
    </source>
</reference>
<evidence type="ECO:0000313" key="3">
    <source>
        <dbReference type="EMBL" id="KDQ22473.1"/>
    </source>
</evidence>
<proteinExistence type="predicted"/>
<dbReference type="Pfam" id="PF22664">
    <property type="entry name" value="TRI-like_N"/>
    <property type="match status" value="1"/>
</dbReference>
<dbReference type="VEuPathDB" id="FungiDB:PLEOSDRAFT_163375"/>
<accession>A0A067N385</accession>